<dbReference type="Proteomes" id="UP000240490">
    <property type="component" value="Unassembled WGS sequence"/>
</dbReference>
<dbReference type="EMBL" id="NEXJ01000074">
    <property type="protein sequence ID" value="PSN90671.1"/>
    <property type="molecule type" value="Genomic_DNA"/>
</dbReference>
<proteinExistence type="predicted"/>
<reference evidence="1 2" key="1">
    <citation type="submission" date="2017-04" db="EMBL/GenBank/DDBJ databases">
        <title>Novel microbial lineages endemic to geothermal iron-oxide mats fill important gaps in the evolutionary history of Archaea.</title>
        <authorList>
            <person name="Jay Z.J."/>
            <person name="Beam J.P."/>
            <person name="Dlakic M."/>
            <person name="Rusch D.B."/>
            <person name="Kozubal M.A."/>
            <person name="Inskeep W.P."/>
        </authorList>
    </citation>
    <scope>NUCLEOTIDE SEQUENCE [LARGE SCALE GENOMIC DNA]</scope>
    <source>
        <strain evidence="1">ECH_B_SAG-M15</strain>
    </source>
</reference>
<dbReference type="AlphaFoldDB" id="A0A2R6AWA1"/>
<protein>
    <submittedName>
        <fullName evidence="1">Uncharacterized protein</fullName>
    </submittedName>
</protein>
<evidence type="ECO:0000313" key="1">
    <source>
        <dbReference type="EMBL" id="PSN90671.1"/>
    </source>
</evidence>
<accession>A0A2R6AWA1</accession>
<gene>
    <name evidence="1" type="ORF">B9Q08_04170</name>
</gene>
<comment type="caution">
    <text evidence="1">The sequence shown here is derived from an EMBL/GenBank/DDBJ whole genome shotgun (WGS) entry which is preliminary data.</text>
</comment>
<evidence type="ECO:0000313" key="2">
    <source>
        <dbReference type="Proteomes" id="UP000240490"/>
    </source>
</evidence>
<organism evidence="1 2">
    <name type="scientific">Candidatus Marsarchaeota G2 archaeon ECH_B_SAG-M15</name>
    <dbReference type="NCBI Taxonomy" id="1978162"/>
    <lineage>
        <taxon>Archaea</taxon>
        <taxon>Candidatus Marsarchaeota</taxon>
        <taxon>Candidatus Marsarchaeota group 2</taxon>
    </lineage>
</organism>
<name>A0A2R6AWA1_9ARCH</name>
<sequence>MRYAVALIIALLLVSVFLNFYLITQIVHPRPLVVWNVPATVEPNSYLFSTMFDTFKMSINIRANSTVYVYVFTPSEFVDFYESGGAVRNPVQSYAGDSISFTFNLSTGCAGYIWVIYNPSNTPVVIKPYVTAVYSPSSQATGVCSHTQGTPP</sequence>